<reference evidence="1 2" key="1">
    <citation type="journal article" date="2019" name="Sci. Rep.">
        <title>Orb-weaving spider Araneus ventricosus genome elucidates the spidroin gene catalogue.</title>
        <authorList>
            <person name="Kono N."/>
            <person name="Nakamura H."/>
            <person name="Ohtoshi R."/>
            <person name="Moran D.A.P."/>
            <person name="Shinohara A."/>
            <person name="Yoshida Y."/>
            <person name="Fujiwara M."/>
            <person name="Mori M."/>
            <person name="Tomita M."/>
            <person name="Arakawa K."/>
        </authorList>
    </citation>
    <scope>NUCLEOTIDE SEQUENCE [LARGE SCALE GENOMIC DNA]</scope>
</reference>
<evidence type="ECO:0000313" key="2">
    <source>
        <dbReference type="Proteomes" id="UP000499080"/>
    </source>
</evidence>
<sequence length="110" mass="12583">MLPCKSAYFRTSFVTVKKSRPPQIMSRKSGGCAAFCRCHYDDKFLAGKKSIGVAHFPKNLLFYRTRKRLKKCDRFSRPVQHCYISKSGGGLSSFSFFQNPCNNSKDTLLR</sequence>
<gene>
    <name evidence="1" type="ORF">AVEN_180555_1</name>
</gene>
<comment type="caution">
    <text evidence="1">The sequence shown here is derived from an EMBL/GenBank/DDBJ whole genome shotgun (WGS) entry which is preliminary data.</text>
</comment>
<dbReference type="EMBL" id="BGPR01000957">
    <property type="protein sequence ID" value="GBM41265.1"/>
    <property type="molecule type" value="Genomic_DNA"/>
</dbReference>
<dbReference type="AlphaFoldDB" id="A0A4Y2FLB8"/>
<evidence type="ECO:0000313" key="1">
    <source>
        <dbReference type="EMBL" id="GBM41265.1"/>
    </source>
</evidence>
<proteinExistence type="predicted"/>
<organism evidence="1 2">
    <name type="scientific">Araneus ventricosus</name>
    <name type="common">Orbweaver spider</name>
    <name type="synonym">Epeira ventricosa</name>
    <dbReference type="NCBI Taxonomy" id="182803"/>
    <lineage>
        <taxon>Eukaryota</taxon>
        <taxon>Metazoa</taxon>
        <taxon>Ecdysozoa</taxon>
        <taxon>Arthropoda</taxon>
        <taxon>Chelicerata</taxon>
        <taxon>Arachnida</taxon>
        <taxon>Araneae</taxon>
        <taxon>Araneomorphae</taxon>
        <taxon>Entelegynae</taxon>
        <taxon>Araneoidea</taxon>
        <taxon>Araneidae</taxon>
        <taxon>Araneus</taxon>
    </lineage>
</organism>
<name>A0A4Y2FLB8_ARAVE</name>
<dbReference type="Proteomes" id="UP000499080">
    <property type="component" value="Unassembled WGS sequence"/>
</dbReference>
<accession>A0A4Y2FLB8</accession>
<protein>
    <submittedName>
        <fullName evidence="1">Uncharacterized protein</fullName>
    </submittedName>
</protein>
<keyword evidence="2" id="KW-1185">Reference proteome</keyword>